<evidence type="ECO:0000313" key="1">
    <source>
        <dbReference type="EMBL" id="CEI70760.1"/>
    </source>
</evidence>
<reference evidence="2" key="1">
    <citation type="submission" date="2014-10" db="EMBL/GenBank/DDBJ databases">
        <authorList>
            <person name="King R."/>
        </authorList>
    </citation>
    <scope>NUCLEOTIDE SEQUENCE [LARGE SCALE GENOMIC DNA]</scope>
    <source>
        <strain evidence="2">A3/5</strain>
    </source>
</reference>
<evidence type="ECO:0000313" key="2">
    <source>
        <dbReference type="Proteomes" id="UP000245910"/>
    </source>
</evidence>
<dbReference type="RefSeq" id="XP_025594474.1">
    <property type="nucleotide sequence ID" value="XM_025725924.1"/>
</dbReference>
<sequence>MARGFLVARHEVDQVEITLSKCMKDELHERPGKFLTLLVKRAVPLRAAEVLARDIGDLTGIEVGSTAAVCLIAIGASDGVITAASELLADFIASVEVGSAVVTGGVDAAAMAGIAILWGLNDEFSQEWKLKTDVKKIDLPKNPSLSCPIFPLACMGERCQGGKGADVDIDTKCYAGQESKYSVDMDEEDWKSTLDKFCETKPLLRDSFDETWTDAELGVTDYDGYVCEDVFEKFKSCVEDSETINWGQLDLDCGTLTYSIYDGEAEDTDKKSLEWDSNPSCFASDEFGDHKDVWDHQVKEYATWACRNADDSPVKKDDSDSFIFFQRWAWGALYQYNIWWKDGCELDNGATEQWANDPLDNGSSNMCEATLFDAWKGCMQ</sequence>
<organism evidence="1 2">
    <name type="scientific">Fusarium venenatum</name>
    <dbReference type="NCBI Taxonomy" id="56646"/>
    <lineage>
        <taxon>Eukaryota</taxon>
        <taxon>Fungi</taxon>
        <taxon>Dikarya</taxon>
        <taxon>Ascomycota</taxon>
        <taxon>Pezizomycotina</taxon>
        <taxon>Sordariomycetes</taxon>
        <taxon>Hypocreomycetidae</taxon>
        <taxon>Hypocreales</taxon>
        <taxon>Nectriaceae</taxon>
        <taxon>Fusarium</taxon>
    </lineage>
</organism>
<proteinExistence type="predicted"/>
<keyword evidence="2" id="KW-1185">Reference proteome</keyword>
<accession>A0A2L2U3U0</accession>
<dbReference type="KEGG" id="fvn:FVRRES_10837"/>
<dbReference type="EMBL" id="LN649231">
    <property type="protein sequence ID" value="CEI70760.1"/>
    <property type="molecule type" value="Genomic_DNA"/>
</dbReference>
<name>A0A2L2U3U0_9HYPO</name>
<dbReference type="Proteomes" id="UP000245910">
    <property type="component" value="Chromosome III"/>
</dbReference>
<dbReference type="AlphaFoldDB" id="A0A2L2U3U0"/>
<dbReference type="GeneID" id="37262475"/>
<protein>
    <submittedName>
        <fullName evidence="1">Uncharacterized protein</fullName>
    </submittedName>
</protein>